<dbReference type="SUPFAM" id="SSF55315">
    <property type="entry name" value="L30e-like"/>
    <property type="match status" value="1"/>
</dbReference>
<comment type="caution">
    <text evidence="8">The sequence shown here is derived from an EMBL/GenBank/DDBJ whole genome shotgun (WGS) entry which is preliminary data.</text>
</comment>
<dbReference type="Gene3D" id="3.40.1280.10">
    <property type="match status" value="1"/>
</dbReference>
<dbReference type="SUPFAM" id="SSF75217">
    <property type="entry name" value="alpha/beta knot"/>
    <property type="match status" value="1"/>
</dbReference>
<comment type="subcellular location">
    <subcellularLocation>
        <location evidence="6">Cytoplasm</location>
    </subcellularLocation>
</comment>
<keyword evidence="10" id="KW-1185">Reference proteome</keyword>
<dbReference type="PATRIC" id="fig|2340.3.peg.1410"/>
<feature type="binding site" evidence="6">
    <location>
        <position position="222"/>
    </location>
    <ligand>
        <name>S-adenosyl-L-methionine</name>
        <dbReference type="ChEBI" id="CHEBI:59789"/>
    </ligand>
</feature>
<evidence type="ECO:0000313" key="9">
    <source>
        <dbReference type="EMBL" id="OOY34791.1"/>
    </source>
</evidence>
<dbReference type="eggNOG" id="COG0566">
    <property type="taxonomic scope" value="Bacteria"/>
</dbReference>
<feature type="domain" description="RNA 2-O ribose methyltransferase substrate binding" evidence="7">
    <location>
        <begin position="8"/>
        <end position="84"/>
    </location>
</feature>
<evidence type="ECO:0000256" key="1">
    <source>
        <dbReference type="ARBA" id="ARBA00022490"/>
    </source>
</evidence>
<dbReference type="GO" id="GO:0003723">
    <property type="term" value="F:RNA binding"/>
    <property type="evidence" value="ECO:0007669"/>
    <property type="project" value="InterPro"/>
</dbReference>
<dbReference type="InterPro" id="IPR001537">
    <property type="entry name" value="SpoU_MeTrfase"/>
</dbReference>
<protein>
    <recommendedName>
        <fullName evidence="6">23S rRNA (guanosine-2'-O-)-methyltransferase RlmB</fullName>
        <ecNumber evidence="6">2.1.1.185</ecNumber>
    </recommendedName>
    <alternativeName>
        <fullName evidence="6">23S rRNA (guanosine2251 2'-O)-methyltransferase</fullName>
    </alternativeName>
    <alternativeName>
        <fullName evidence="6">23S rRNA Gm2251 2'-O-methyltransferase</fullName>
    </alternativeName>
</protein>
<evidence type="ECO:0000256" key="4">
    <source>
        <dbReference type="ARBA" id="ARBA00022679"/>
    </source>
</evidence>
<comment type="similarity">
    <text evidence="6">Belongs to the class IV-like SAM-binding methyltransferase superfamily. RNA methyltransferase TrmH family. RlmB subfamily.</text>
</comment>
<dbReference type="Proteomes" id="UP000190962">
    <property type="component" value="Unassembled WGS sequence"/>
</dbReference>
<dbReference type="HAMAP" id="MF_01887">
    <property type="entry name" value="23SrRNA_methyltr_B"/>
    <property type="match status" value="1"/>
</dbReference>
<proteinExistence type="inferred from homology"/>
<dbReference type="AlphaFoldDB" id="A0A0B0H3I2"/>
<dbReference type="EC" id="2.1.1.185" evidence="6"/>
<evidence type="ECO:0000313" key="8">
    <source>
        <dbReference type="EMBL" id="KHF24773.1"/>
    </source>
</evidence>
<reference evidence="8 10" key="1">
    <citation type="journal article" date="2014" name="BMC Genomics">
        <title>The genome of the intracellular bacterium of the coastal bivalve, Solemya velum: a blueprint for thriving in and out of symbiosis.</title>
        <authorList>
            <person name="Dmytrenko O."/>
            <person name="Russell S.L."/>
            <person name="Loo W.T."/>
            <person name="Fontanez K.M."/>
            <person name="Liao L."/>
            <person name="Roeselers G."/>
            <person name="Sharma R."/>
            <person name="Stewart F.J."/>
            <person name="Newton I.L."/>
            <person name="Woyke T."/>
            <person name="Wu D."/>
            <person name="Lang J.M."/>
            <person name="Eisen J.A."/>
            <person name="Cavanaugh C.M."/>
        </authorList>
    </citation>
    <scope>NUCLEOTIDE SEQUENCE [LARGE SCALE GENOMIC DNA]</scope>
    <source>
        <strain evidence="8 10">WH</strain>
    </source>
</reference>
<dbReference type="PANTHER" id="PTHR46429">
    <property type="entry name" value="23S RRNA (GUANOSINE-2'-O-)-METHYLTRANSFERASE RLMB"/>
    <property type="match status" value="1"/>
</dbReference>
<dbReference type="InterPro" id="IPR004441">
    <property type="entry name" value="rRNA_MeTrfase_TrmH"/>
</dbReference>
<accession>A0A0B0H3I2</accession>
<dbReference type="GO" id="GO:0005829">
    <property type="term" value="C:cytosol"/>
    <property type="evidence" value="ECO:0007669"/>
    <property type="project" value="TreeGrafter"/>
</dbReference>
<dbReference type="STRING" id="2340.JV46_03040"/>
<dbReference type="InterPro" id="IPR029064">
    <property type="entry name" value="Ribosomal_eL30-like_sf"/>
</dbReference>
<dbReference type="OrthoDB" id="9785673at2"/>
<keyword evidence="2 6" id="KW-0698">rRNA processing</keyword>
<dbReference type="FunFam" id="3.40.1280.10:FF:000008">
    <property type="entry name" value="Group 3 RNA methyltransferase TrmH"/>
    <property type="match status" value="1"/>
</dbReference>
<dbReference type="GO" id="GO:0070039">
    <property type="term" value="F:rRNA (guanosine-2'-O-)-methyltransferase activity"/>
    <property type="evidence" value="ECO:0007669"/>
    <property type="project" value="UniProtKB-UniRule"/>
</dbReference>
<keyword evidence="3 6" id="KW-0489">Methyltransferase</keyword>
<dbReference type="EMBL" id="JRAA01000002">
    <property type="protein sequence ID" value="KHF24773.1"/>
    <property type="molecule type" value="Genomic_DNA"/>
</dbReference>
<evidence type="ECO:0000256" key="2">
    <source>
        <dbReference type="ARBA" id="ARBA00022552"/>
    </source>
</evidence>
<evidence type="ECO:0000256" key="6">
    <source>
        <dbReference type="HAMAP-Rule" id="MF_01887"/>
    </source>
</evidence>
<dbReference type="NCBIfam" id="TIGR00186">
    <property type="entry name" value="rRNA_methyl_3"/>
    <property type="match status" value="1"/>
</dbReference>
<keyword evidence="4 6" id="KW-0808">Transferase</keyword>
<evidence type="ECO:0000259" key="7">
    <source>
        <dbReference type="SMART" id="SM00967"/>
    </source>
</evidence>
<keyword evidence="5 6" id="KW-0949">S-adenosyl-L-methionine</keyword>
<dbReference type="Pfam" id="PF00588">
    <property type="entry name" value="SpoU_methylase"/>
    <property type="match status" value="1"/>
</dbReference>
<dbReference type="PANTHER" id="PTHR46429:SF1">
    <property type="entry name" value="23S RRNA (GUANOSINE-2'-O-)-METHYLTRANSFERASE RLMB"/>
    <property type="match status" value="1"/>
</dbReference>
<gene>
    <name evidence="6" type="primary">rlmB</name>
    <name evidence="9" type="ORF">BOV88_08515</name>
    <name evidence="8" type="ORF">JV46_03040</name>
</gene>
<evidence type="ECO:0000256" key="5">
    <source>
        <dbReference type="ARBA" id="ARBA00022691"/>
    </source>
</evidence>
<comment type="catalytic activity">
    <reaction evidence="6">
        <text>guanosine(2251) in 23S rRNA + S-adenosyl-L-methionine = 2'-O-methylguanosine(2251) in 23S rRNA + S-adenosyl-L-homocysteine + H(+)</text>
        <dbReference type="Rhea" id="RHEA:24140"/>
        <dbReference type="Rhea" id="RHEA-COMP:10239"/>
        <dbReference type="Rhea" id="RHEA-COMP:10241"/>
        <dbReference type="ChEBI" id="CHEBI:15378"/>
        <dbReference type="ChEBI" id="CHEBI:57856"/>
        <dbReference type="ChEBI" id="CHEBI:59789"/>
        <dbReference type="ChEBI" id="CHEBI:74269"/>
        <dbReference type="ChEBI" id="CHEBI:74445"/>
        <dbReference type="EC" id="2.1.1.185"/>
    </reaction>
</comment>
<feature type="binding site" evidence="6">
    <location>
        <position position="231"/>
    </location>
    <ligand>
        <name>S-adenosyl-L-methionine</name>
        <dbReference type="ChEBI" id="CHEBI:59789"/>
    </ligand>
</feature>
<dbReference type="InterPro" id="IPR029028">
    <property type="entry name" value="Alpha/beta_knot_MTases"/>
</dbReference>
<evidence type="ECO:0000313" key="10">
    <source>
        <dbReference type="Proteomes" id="UP000030856"/>
    </source>
</evidence>
<dbReference type="EMBL" id="MPNX01000011">
    <property type="protein sequence ID" value="OOY34791.1"/>
    <property type="molecule type" value="Genomic_DNA"/>
</dbReference>
<dbReference type="RefSeq" id="WP_043117004.1">
    <property type="nucleotide sequence ID" value="NZ_JRAA01000002.1"/>
</dbReference>
<sequence length="252" mass="27478">MSRSETRLVGGIHSVRNILRHGAEAILEAWIDSGRRDRRLRELIDEFNKLGIAFHSSDRDELDRLASDLNHQGVLVRARAPAALDENALRQLLDRIEPPYLLLVLDGVQDPHNLGACLRTADAAGVHAVIAPKDRSVGLTPVVCKVASGAAESMPFVQVTNLARTLEMLTQEFQVWVTGTAGEADMGLYDADLRGSTAIVMGAEEKGMRRLTREHCDQLISLPMAGSVESLNVAVATGVTLFEAIRQRNVAK</sequence>
<dbReference type="Pfam" id="PF08032">
    <property type="entry name" value="SpoU_sub_bind"/>
    <property type="match status" value="1"/>
</dbReference>
<dbReference type="Proteomes" id="UP000030856">
    <property type="component" value="Unassembled WGS sequence"/>
</dbReference>
<dbReference type="InterPro" id="IPR013123">
    <property type="entry name" value="SpoU_subst-bd"/>
</dbReference>
<dbReference type="InterPro" id="IPR024915">
    <property type="entry name" value="23S_rRNA_MeTrfase_RlmB"/>
</dbReference>
<organism evidence="8 10">
    <name type="scientific">Solemya velum gill symbiont</name>
    <dbReference type="NCBI Taxonomy" id="2340"/>
    <lineage>
        <taxon>Bacteria</taxon>
        <taxon>Pseudomonadati</taxon>
        <taxon>Pseudomonadota</taxon>
        <taxon>Gammaproteobacteria</taxon>
        <taxon>sulfur-oxidizing symbionts</taxon>
    </lineage>
</organism>
<comment type="function">
    <text evidence="6">Specifically methylates the ribose of guanosine 2251 in 23S rRNA.</text>
</comment>
<dbReference type="Gene3D" id="3.30.1330.30">
    <property type="match status" value="1"/>
</dbReference>
<feature type="binding site" evidence="6">
    <location>
        <position position="202"/>
    </location>
    <ligand>
        <name>S-adenosyl-L-methionine</name>
        <dbReference type="ChEBI" id="CHEBI:59789"/>
    </ligand>
</feature>
<keyword evidence="1 6" id="KW-0963">Cytoplasm</keyword>
<name>A0A0B0H3I2_SOVGS</name>
<reference evidence="9 11" key="2">
    <citation type="submission" date="2016-11" db="EMBL/GenBank/DDBJ databases">
        <title>Mixed transmission modes and dynamic genome evolution in an obligate animal-bacterial symbiosis.</title>
        <authorList>
            <person name="Russell S.L."/>
            <person name="Corbett-Detig R.B."/>
            <person name="Cavanaugh C.M."/>
        </authorList>
    </citation>
    <scope>NUCLEOTIDE SEQUENCE [LARGE SCALE GENOMIC DNA]</scope>
    <source>
        <strain evidence="9">MA-KB16</strain>
    </source>
</reference>
<evidence type="ECO:0000256" key="3">
    <source>
        <dbReference type="ARBA" id="ARBA00022603"/>
    </source>
</evidence>
<dbReference type="GeneID" id="86990830"/>
<dbReference type="SMART" id="SM00967">
    <property type="entry name" value="SpoU_sub_bind"/>
    <property type="match status" value="1"/>
</dbReference>
<dbReference type="CDD" id="cd18103">
    <property type="entry name" value="SpoU-like_RlmB"/>
    <property type="match status" value="1"/>
</dbReference>
<evidence type="ECO:0000313" key="11">
    <source>
        <dbReference type="Proteomes" id="UP000190962"/>
    </source>
</evidence>
<dbReference type="InterPro" id="IPR029026">
    <property type="entry name" value="tRNA_m1G_MTases_N"/>
</dbReference>